<keyword evidence="2" id="KW-1185">Reference proteome</keyword>
<dbReference type="Proteomes" id="UP000193785">
    <property type="component" value="Unassembled WGS sequence"/>
</dbReference>
<reference evidence="1 2" key="1">
    <citation type="journal article" date="2017" name="Antonie Van Leeuwenhoek">
        <title>Phylogenomic resolution of the bacterial genus Pantoea and its relationship with Erwinia and Tatumella.</title>
        <authorList>
            <person name="Palmer M."/>
            <person name="Steenkamp E.T."/>
            <person name="Coetzee M.P."/>
            <person name="Chan W.Y."/>
            <person name="van Zyl E."/>
            <person name="De Maayer P."/>
            <person name="Coutinho T.A."/>
            <person name="Blom J."/>
            <person name="Smits T.H."/>
            <person name="Duffy B."/>
            <person name="Venter S.N."/>
        </authorList>
    </citation>
    <scope>NUCLEOTIDE SEQUENCE [LARGE SCALE GENOMIC DNA]</scope>
    <source>
        <strain evidence="1 2">LMG 5345</strain>
    </source>
</reference>
<dbReference type="InterPro" id="IPR005358">
    <property type="entry name" value="Puta_zinc/iron-chelating_dom"/>
</dbReference>
<dbReference type="NCBIfam" id="NF038110">
    <property type="entry name" value="Lys_methyl_FliB"/>
    <property type="match status" value="1"/>
</dbReference>
<proteinExistence type="predicted"/>
<organism evidence="1 2">
    <name type="scientific">Pantoea septica</name>
    <dbReference type="NCBI Taxonomy" id="472695"/>
    <lineage>
        <taxon>Bacteria</taxon>
        <taxon>Pseudomonadati</taxon>
        <taxon>Pseudomonadota</taxon>
        <taxon>Gammaproteobacteria</taxon>
        <taxon>Enterobacterales</taxon>
        <taxon>Erwiniaceae</taxon>
        <taxon>Pantoea</taxon>
    </lineage>
</organism>
<comment type="caution">
    <text evidence="1">The sequence shown here is derived from an EMBL/GenBank/DDBJ whole genome shotgun (WGS) entry which is preliminary data.</text>
</comment>
<sequence>MKEISVVEPLFFSEFKCAGSACLDHCCKGWDIYLDKPTVNRYLKSGDITVRQLAEENIIKTKKSFDNWGTMKFSASGNCGFLDENSLCSIHKKMGEKALSPTCSSYPRSQKKTKYEIRNSLTLSCPEAVKGLLASPEAMLLNEKKTLRISALDAPDVDQASRFINLMCSNLLLASGANIEQGLYGIAMLFLFAEKTGDSADKYTRLEEYFFSVLNLIEQGEMAANIDSIKPDYQLQWALLLRLQAYLGSHKAIRGSATLVHYVNKLIYIQSDLAEGNDVTVSMKRLAAVWQDKLKPWLAERPHIMGNYLQYRMYHDGFPSQSGQSALANLYLLTAEWFLLRSLLSASLELVGTIGEKDVINIIYSYHSVTKHDQISDKAFMREIEKSKVNDDLSLLHLLR</sequence>
<protein>
    <submittedName>
        <fullName evidence="1">Lysine-N-methylase fliB</fullName>
    </submittedName>
</protein>
<gene>
    <name evidence="1" type="ORF">HA46_04725</name>
</gene>
<evidence type="ECO:0000313" key="1">
    <source>
        <dbReference type="EMBL" id="ORN01942.1"/>
    </source>
</evidence>
<evidence type="ECO:0000313" key="2">
    <source>
        <dbReference type="Proteomes" id="UP000193785"/>
    </source>
</evidence>
<dbReference type="EMBL" id="MLJJ01000006">
    <property type="protein sequence ID" value="ORN01942.1"/>
    <property type="molecule type" value="Genomic_DNA"/>
</dbReference>
<accession>A0ABX3UVC7</accession>
<dbReference type="RefSeq" id="WP_084882368.1">
    <property type="nucleotide sequence ID" value="NZ_MLJJ01000006.1"/>
</dbReference>
<dbReference type="Pfam" id="PF03692">
    <property type="entry name" value="CxxCxxCC"/>
    <property type="match status" value="1"/>
</dbReference>
<name>A0ABX3UVC7_9GAMM</name>